<proteinExistence type="predicted"/>
<dbReference type="Gene3D" id="3.40.30.10">
    <property type="entry name" value="Glutaredoxin"/>
    <property type="match status" value="1"/>
</dbReference>
<feature type="domain" description="Thioredoxin" evidence="3">
    <location>
        <begin position="1"/>
        <end position="151"/>
    </location>
</feature>
<evidence type="ECO:0000256" key="1">
    <source>
        <dbReference type="ARBA" id="ARBA00022729"/>
    </source>
</evidence>
<feature type="chain" id="PRO_5008286826" evidence="2">
    <location>
        <begin position="20"/>
        <end position="155"/>
    </location>
</feature>
<keyword evidence="4" id="KW-0560">Oxidoreductase</keyword>
<sequence>MKKIVFFLLLTLCVIEGQAQELKWFTNVNEAIAVGNKENKPLLLFFTGSDWCGWCIRLQKEVLQTPEFSKWAKENVVLVELDYPRKQYQTAEIRKQNEELQQAFGVQGYPTIHFAKGVTKNGKTNFQGLGSTGYVAGGPSAWLAVANGFLPQKKK</sequence>
<accession>A0A199XRK5</accession>
<dbReference type="Proteomes" id="UP000093807">
    <property type="component" value="Unassembled WGS sequence"/>
</dbReference>
<dbReference type="PANTHER" id="PTHR15337">
    <property type="entry name" value="ANTERIOR GRADIENT PROTEIN-RELATED"/>
    <property type="match status" value="1"/>
</dbReference>
<dbReference type="EMBL" id="JMTM01000046">
    <property type="protein sequence ID" value="OAZ04052.1"/>
    <property type="molecule type" value="Genomic_DNA"/>
</dbReference>
<dbReference type="InterPro" id="IPR051099">
    <property type="entry name" value="AGR/TXD"/>
</dbReference>
<organism evidence="4 5">
    <name type="scientific">Flavobacterium succinicans</name>
    <dbReference type="NCBI Taxonomy" id="29536"/>
    <lineage>
        <taxon>Bacteria</taxon>
        <taxon>Pseudomonadati</taxon>
        <taxon>Bacteroidota</taxon>
        <taxon>Flavobacteriia</taxon>
        <taxon>Flavobacteriales</taxon>
        <taxon>Flavobacteriaceae</taxon>
        <taxon>Flavobacterium</taxon>
    </lineage>
</organism>
<dbReference type="PATRIC" id="fig|29536.5.peg.1826"/>
<dbReference type="Pfam" id="PF13899">
    <property type="entry name" value="Thioredoxin_7"/>
    <property type="match status" value="1"/>
</dbReference>
<dbReference type="PROSITE" id="PS51352">
    <property type="entry name" value="THIOREDOXIN_2"/>
    <property type="match status" value="1"/>
</dbReference>
<gene>
    <name evidence="4" type="primary">dsbH</name>
    <name evidence="4" type="ORF">FLB_17440</name>
</gene>
<evidence type="ECO:0000313" key="4">
    <source>
        <dbReference type="EMBL" id="OAZ04052.1"/>
    </source>
</evidence>
<protein>
    <submittedName>
        <fullName evidence="4">Disulfide bond reductase DsbH</fullName>
        <ecNumber evidence="4">1.8.-.-</ecNumber>
    </submittedName>
</protein>
<dbReference type="InterPro" id="IPR036249">
    <property type="entry name" value="Thioredoxin-like_sf"/>
</dbReference>
<dbReference type="GO" id="GO:0016491">
    <property type="term" value="F:oxidoreductase activity"/>
    <property type="evidence" value="ECO:0007669"/>
    <property type="project" value="UniProtKB-KW"/>
</dbReference>
<dbReference type="SUPFAM" id="SSF52833">
    <property type="entry name" value="Thioredoxin-like"/>
    <property type="match status" value="1"/>
</dbReference>
<dbReference type="OrthoDB" id="981626at2"/>
<keyword evidence="5" id="KW-1185">Reference proteome</keyword>
<dbReference type="RefSeq" id="WP_064715539.1">
    <property type="nucleotide sequence ID" value="NZ_JMTM01000046.1"/>
</dbReference>
<dbReference type="AlphaFoldDB" id="A0A199XRK5"/>
<feature type="signal peptide" evidence="2">
    <location>
        <begin position="1"/>
        <end position="19"/>
    </location>
</feature>
<dbReference type="EC" id="1.8.-.-" evidence="4"/>
<evidence type="ECO:0000256" key="2">
    <source>
        <dbReference type="SAM" id="SignalP"/>
    </source>
</evidence>
<dbReference type="PANTHER" id="PTHR15337:SF11">
    <property type="entry name" value="THIOREDOXIN DOMAIN-CONTAINING PROTEIN"/>
    <property type="match status" value="1"/>
</dbReference>
<reference evidence="4 5" key="1">
    <citation type="submission" date="2016-06" db="EMBL/GenBank/DDBJ databases">
        <title>Draft genome sequence of Flavobacterium succinicans strain DD5b.</title>
        <authorList>
            <person name="Poehlein A."/>
            <person name="Daniel R."/>
            <person name="Simeonova D.D."/>
        </authorList>
    </citation>
    <scope>NUCLEOTIDE SEQUENCE [LARGE SCALE GENOMIC DNA]</scope>
    <source>
        <strain evidence="4 5">DD5b</strain>
    </source>
</reference>
<dbReference type="InterPro" id="IPR013766">
    <property type="entry name" value="Thioredoxin_domain"/>
</dbReference>
<keyword evidence="1 2" id="KW-0732">Signal</keyword>
<evidence type="ECO:0000259" key="3">
    <source>
        <dbReference type="PROSITE" id="PS51352"/>
    </source>
</evidence>
<name>A0A199XRK5_9FLAO</name>
<comment type="caution">
    <text evidence="4">The sequence shown here is derived from an EMBL/GenBank/DDBJ whole genome shotgun (WGS) entry which is preliminary data.</text>
</comment>
<evidence type="ECO:0000313" key="5">
    <source>
        <dbReference type="Proteomes" id="UP000093807"/>
    </source>
</evidence>